<name>A0ACC2XC86_9TREE</name>
<comment type="caution">
    <text evidence="1">The sequence shown here is derived from an EMBL/GenBank/DDBJ whole genome shotgun (WGS) entry which is preliminary data.</text>
</comment>
<gene>
    <name evidence="1" type="ORF">QFC24_004927</name>
</gene>
<accession>A0ACC2XC86</accession>
<keyword evidence="2" id="KW-1185">Reference proteome</keyword>
<dbReference type="EMBL" id="JASBWV010000018">
    <property type="protein sequence ID" value="KAJ9121251.1"/>
    <property type="molecule type" value="Genomic_DNA"/>
</dbReference>
<reference evidence="1" key="1">
    <citation type="submission" date="2023-04" db="EMBL/GenBank/DDBJ databases">
        <title>Draft Genome sequencing of Naganishia species isolated from polar environments using Oxford Nanopore Technology.</title>
        <authorList>
            <person name="Leo P."/>
            <person name="Venkateswaran K."/>
        </authorList>
    </citation>
    <scope>NUCLEOTIDE SEQUENCE</scope>
    <source>
        <strain evidence="1">DBVPG 5303</strain>
    </source>
</reference>
<proteinExistence type="predicted"/>
<protein>
    <submittedName>
        <fullName evidence="1">Uncharacterized protein</fullName>
    </submittedName>
</protein>
<evidence type="ECO:0000313" key="1">
    <source>
        <dbReference type="EMBL" id="KAJ9121251.1"/>
    </source>
</evidence>
<dbReference type="Proteomes" id="UP001234202">
    <property type="component" value="Unassembled WGS sequence"/>
</dbReference>
<organism evidence="1 2">
    <name type="scientific">Naganishia onofrii</name>
    <dbReference type="NCBI Taxonomy" id="1851511"/>
    <lineage>
        <taxon>Eukaryota</taxon>
        <taxon>Fungi</taxon>
        <taxon>Dikarya</taxon>
        <taxon>Basidiomycota</taxon>
        <taxon>Agaricomycotina</taxon>
        <taxon>Tremellomycetes</taxon>
        <taxon>Filobasidiales</taxon>
        <taxon>Filobasidiaceae</taxon>
        <taxon>Naganishia</taxon>
    </lineage>
</organism>
<sequence length="603" mass="64653">MPGFMDILGNLDAHSNLILDAASENNVHDGAFVNAYLRGLVNLSSTIREAQSHEVKLFKFVGEQVGGTGKVVEKRDKGLVTPLKKAGFGNRINMAVGGVGSTTPATRYAKERPDQGSNWDDPQILLNTAFTLTEEYRAMPRAKAHIKSLLDHYIETQNKICELEAAIEQVSSGKDRDEPSATDGGREEGEGAKSEFATPEEWFKAEEAALKALELEVTERRRQKPQSPQTANTPLVTRRKPSTPGSASPLLPQLRKGMTPSADSPLLTTSMHPGFVSDNLNTPTPNPQPGTAPASVFRRPLGRPTASTVSRAMEATRGQIKTISTAAKNSVLSNNRSPVPAVTPSPPSVKRPATVASSRVVGTNRTLSPKIKAQDSPKSTAAKTWSPLRVDATQAEAARAVGKPGTVATSDNTSTPTKQPPNDPPAQTLPAAAHESTQTPRTKQRKAVAGVEIRSDTKRAIDKIWDVFSEVMRSDEELQTSTDKPDPEQSIRILAKLADSVPQPPMSPSSVSTMSNPALRLSVSRVVPLTTLSILQCVAVLNVLRAPNMNISKNELSETMTAHAVAKGWDKALGQKALLGCVGRRIVKIDRRGPGGGTVMFNL</sequence>
<evidence type="ECO:0000313" key="2">
    <source>
        <dbReference type="Proteomes" id="UP001234202"/>
    </source>
</evidence>